<accession>A0A9P5YQ08</accession>
<keyword evidence="3" id="KW-1185">Reference proteome</keyword>
<keyword evidence="1" id="KW-0472">Membrane</keyword>
<comment type="caution">
    <text evidence="2">The sequence shown here is derived from an EMBL/GenBank/DDBJ whole genome shotgun (WGS) entry which is preliminary data.</text>
</comment>
<gene>
    <name evidence="2" type="ORF">BDN70DRAFT_816725</name>
</gene>
<evidence type="ECO:0000256" key="1">
    <source>
        <dbReference type="SAM" id="Phobius"/>
    </source>
</evidence>
<sequence>MTSLDCSWTRNVSIHHPLRRTYEHFDTFNAFNIILSPSFLAFNHNHTAVSSANCVALKERKFGVELDVAASTILSTFSLEDRWLCLWPNITLQVIFFVTFAMASFMTLHFYVKEK</sequence>
<feature type="transmembrane region" description="Helical" evidence="1">
    <location>
        <begin position="90"/>
        <end position="112"/>
    </location>
</feature>
<dbReference type="Proteomes" id="UP000807469">
    <property type="component" value="Unassembled WGS sequence"/>
</dbReference>
<reference evidence="2" key="1">
    <citation type="submission" date="2020-11" db="EMBL/GenBank/DDBJ databases">
        <authorList>
            <consortium name="DOE Joint Genome Institute"/>
            <person name="Ahrendt S."/>
            <person name="Riley R."/>
            <person name="Andreopoulos W."/>
            <person name="Labutti K."/>
            <person name="Pangilinan J."/>
            <person name="Ruiz-Duenas F.J."/>
            <person name="Barrasa J.M."/>
            <person name="Sanchez-Garcia M."/>
            <person name="Camarero S."/>
            <person name="Miyauchi S."/>
            <person name="Serrano A."/>
            <person name="Linde D."/>
            <person name="Babiker R."/>
            <person name="Drula E."/>
            <person name="Ayuso-Fernandez I."/>
            <person name="Pacheco R."/>
            <person name="Padilla G."/>
            <person name="Ferreira P."/>
            <person name="Barriuso J."/>
            <person name="Kellner H."/>
            <person name="Castanera R."/>
            <person name="Alfaro M."/>
            <person name="Ramirez L."/>
            <person name="Pisabarro A.G."/>
            <person name="Kuo A."/>
            <person name="Tritt A."/>
            <person name="Lipzen A."/>
            <person name="He G."/>
            <person name="Yan M."/>
            <person name="Ng V."/>
            <person name="Cullen D."/>
            <person name="Martin F."/>
            <person name="Rosso M.-N."/>
            <person name="Henrissat B."/>
            <person name="Hibbett D."/>
            <person name="Martinez A.T."/>
            <person name="Grigoriev I.V."/>
        </authorList>
    </citation>
    <scope>NUCLEOTIDE SEQUENCE</scope>
    <source>
        <strain evidence="2">CIRM-BRFM 674</strain>
    </source>
</reference>
<keyword evidence="1" id="KW-1133">Transmembrane helix</keyword>
<keyword evidence="1" id="KW-0812">Transmembrane</keyword>
<organism evidence="2 3">
    <name type="scientific">Pholiota conissans</name>
    <dbReference type="NCBI Taxonomy" id="109636"/>
    <lineage>
        <taxon>Eukaryota</taxon>
        <taxon>Fungi</taxon>
        <taxon>Dikarya</taxon>
        <taxon>Basidiomycota</taxon>
        <taxon>Agaricomycotina</taxon>
        <taxon>Agaricomycetes</taxon>
        <taxon>Agaricomycetidae</taxon>
        <taxon>Agaricales</taxon>
        <taxon>Agaricineae</taxon>
        <taxon>Strophariaceae</taxon>
        <taxon>Pholiota</taxon>
    </lineage>
</organism>
<protein>
    <submittedName>
        <fullName evidence="2">Uncharacterized protein</fullName>
    </submittedName>
</protein>
<name>A0A9P5YQ08_9AGAR</name>
<evidence type="ECO:0000313" key="2">
    <source>
        <dbReference type="EMBL" id="KAF9473793.1"/>
    </source>
</evidence>
<evidence type="ECO:0000313" key="3">
    <source>
        <dbReference type="Proteomes" id="UP000807469"/>
    </source>
</evidence>
<proteinExistence type="predicted"/>
<dbReference type="OrthoDB" id="66620at2759"/>
<dbReference type="EMBL" id="MU155416">
    <property type="protein sequence ID" value="KAF9473793.1"/>
    <property type="molecule type" value="Genomic_DNA"/>
</dbReference>
<dbReference type="AlphaFoldDB" id="A0A9P5YQ08"/>